<evidence type="ECO:0000313" key="3">
    <source>
        <dbReference type="Proteomes" id="UP001311232"/>
    </source>
</evidence>
<reference evidence="2 3" key="1">
    <citation type="submission" date="2021-06" db="EMBL/GenBank/DDBJ databases">
        <authorList>
            <person name="Palmer J.M."/>
        </authorList>
    </citation>
    <scope>NUCLEOTIDE SEQUENCE [LARGE SCALE GENOMIC DNA]</scope>
    <source>
        <strain evidence="2 3">MEX-2019</strain>
        <tissue evidence="2">Muscle</tissue>
    </source>
</reference>
<sequence length="318" mass="34489">MSTKDTSCSPIRSQLLCIFCCYSCPHVRRSSSSNSSNRSSSCSCLFHCFCCRDSPGTAFITTIIFTIYTSGLVFIPIYTPGSVIFIIAICISCSIIIIFFAICISCSVIIFILICVSGSVIIFLAICNSSSVIFNAIYISCSVNIFITVCICCSVIFIAIYIFCSVIIFILICISGSVIIFIAICISSSVIFIDMYISCSGLQTRFSMGSLRVYASLLINFFVGRPPRFLLLLHLQGSVSAAVDLQGSCTSDAKGFITAILLNSFSLVSPFDPTVCHAKLACLLYACHSAHAPCSVFTPISHLCVIKYFYCDSHALVC</sequence>
<evidence type="ECO:0000313" key="2">
    <source>
        <dbReference type="EMBL" id="KAK5617753.1"/>
    </source>
</evidence>
<accession>A0AAV9S8N4</accession>
<keyword evidence="3" id="KW-1185">Reference proteome</keyword>
<protein>
    <submittedName>
        <fullName evidence="2">Uncharacterized protein</fullName>
    </submittedName>
</protein>
<dbReference type="Proteomes" id="UP001311232">
    <property type="component" value="Unassembled WGS sequence"/>
</dbReference>
<feature type="transmembrane region" description="Helical" evidence="1">
    <location>
        <begin position="84"/>
        <end position="113"/>
    </location>
</feature>
<feature type="transmembrane region" description="Helical" evidence="1">
    <location>
        <begin position="145"/>
        <end position="171"/>
    </location>
</feature>
<keyword evidence="1" id="KW-0812">Transmembrane</keyword>
<name>A0AAV9S8N4_9TELE</name>
<evidence type="ECO:0000256" key="1">
    <source>
        <dbReference type="SAM" id="Phobius"/>
    </source>
</evidence>
<keyword evidence="1" id="KW-1133">Transmembrane helix</keyword>
<comment type="caution">
    <text evidence="2">The sequence shown here is derived from an EMBL/GenBank/DDBJ whole genome shotgun (WGS) entry which is preliminary data.</text>
</comment>
<dbReference type="AlphaFoldDB" id="A0AAV9S8N4"/>
<dbReference type="EMBL" id="JAHHUM010000672">
    <property type="protein sequence ID" value="KAK5617753.1"/>
    <property type="molecule type" value="Genomic_DNA"/>
</dbReference>
<feature type="transmembrane region" description="Helical" evidence="1">
    <location>
        <begin position="58"/>
        <end position="78"/>
    </location>
</feature>
<gene>
    <name evidence="2" type="ORF">CRENBAI_000577</name>
</gene>
<organism evidence="2 3">
    <name type="scientific">Crenichthys baileyi</name>
    <name type="common">White River springfish</name>
    <dbReference type="NCBI Taxonomy" id="28760"/>
    <lineage>
        <taxon>Eukaryota</taxon>
        <taxon>Metazoa</taxon>
        <taxon>Chordata</taxon>
        <taxon>Craniata</taxon>
        <taxon>Vertebrata</taxon>
        <taxon>Euteleostomi</taxon>
        <taxon>Actinopterygii</taxon>
        <taxon>Neopterygii</taxon>
        <taxon>Teleostei</taxon>
        <taxon>Neoteleostei</taxon>
        <taxon>Acanthomorphata</taxon>
        <taxon>Ovalentaria</taxon>
        <taxon>Atherinomorphae</taxon>
        <taxon>Cyprinodontiformes</taxon>
        <taxon>Goodeidae</taxon>
        <taxon>Crenichthys</taxon>
    </lineage>
</organism>
<feature type="non-terminal residue" evidence="2">
    <location>
        <position position="318"/>
    </location>
</feature>
<proteinExistence type="predicted"/>
<keyword evidence="1" id="KW-0472">Membrane</keyword>